<sequence>MEIEIWDARDPADAARWQAAFDAWPDREVVAHPGYLRLFAAEHDQPLAAHATTRHGFVLYPFLLRPIDAPHLHAVAGPRWDVASPWSSSSGGAFQRAVDDVEAKEFWSAFDDFCRARRVVSEFTRLHVFTEQVLPYPGETTTCLTNVVRDLRTPAEQMWQEFEHKVRKNVNRARRSGVTVEVDETGARLDDFLRIYRDTMRRRRAGSGYLFPRSFFTELIRQLPGQFVFFHALYEGRVVSTELVLCSAGNLYSYLGGTDETAFAVRPNDLLKFEICRWGQQQGRTRFLLGGGYAPDDGIFRYKRSFAPHGLLPYRVGHRVMDRDTYDRLCRAHRAEADRRDPTWQPDPLFFPAYRQQLPPTTSALAVPRIS</sequence>
<feature type="domain" description="BioF2-like acetyltransferase" evidence="1">
    <location>
        <begin position="164"/>
        <end position="304"/>
    </location>
</feature>
<dbReference type="Proteomes" id="UP000823521">
    <property type="component" value="Unassembled WGS sequence"/>
</dbReference>
<gene>
    <name evidence="2" type="ORF">GSF22_07285</name>
</gene>
<keyword evidence="3" id="KW-1185">Reference proteome</keyword>
<accession>A0ABS3VMP5</accession>
<dbReference type="InterPro" id="IPR038740">
    <property type="entry name" value="BioF2-like_GNAT_dom"/>
</dbReference>
<dbReference type="InterPro" id="IPR050644">
    <property type="entry name" value="PG_Glycine_Bridge_Synth"/>
</dbReference>
<dbReference type="RefSeq" id="WP_208812147.1">
    <property type="nucleotide sequence ID" value="NZ_WVUH01000038.1"/>
</dbReference>
<proteinExistence type="predicted"/>
<dbReference type="SUPFAM" id="SSF55729">
    <property type="entry name" value="Acyl-CoA N-acyltransferases (Nat)"/>
    <property type="match status" value="1"/>
</dbReference>
<dbReference type="EMBL" id="WVUH01000038">
    <property type="protein sequence ID" value="MBO4205808.1"/>
    <property type="molecule type" value="Genomic_DNA"/>
</dbReference>
<evidence type="ECO:0000259" key="1">
    <source>
        <dbReference type="Pfam" id="PF13480"/>
    </source>
</evidence>
<dbReference type="Gene3D" id="3.40.630.30">
    <property type="match status" value="1"/>
</dbReference>
<evidence type="ECO:0000313" key="2">
    <source>
        <dbReference type="EMBL" id="MBO4205808.1"/>
    </source>
</evidence>
<organism evidence="2 3">
    <name type="scientific">Micromonospora echinofusca</name>
    <dbReference type="NCBI Taxonomy" id="47858"/>
    <lineage>
        <taxon>Bacteria</taxon>
        <taxon>Bacillati</taxon>
        <taxon>Actinomycetota</taxon>
        <taxon>Actinomycetes</taxon>
        <taxon>Micromonosporales</taxon>
        <taxon>Micromonosporaceae</taxon>
        <taxon>Micromonospora</taxon>
    </lineage>
</organism>
<dbReference type="PANTHER" id="PTHR36174">
    <property type="entry name" value="LIPID II:GLYCINE GLYCYLTRANSFERASE"/>
    <property type="match status" value="1"/>
</dbReference>
<name>A0ABS3VMP5_MICEH</name>
<reference evidence="2 3" key="1">
    <citation type="submission" date="2019-12" db="EMBL/GenBank/DDBJ databases">
        <title>Whole genome sequencing of endophytic Actinobacterium Micromonospora sp. MPMI6T.</title>
        <authorList>
            <person name="Evv R."/>
            <person name="Podile A.R."/>
        </authorList>
    </citation>
    <scope>NUCLEOTIDE SEQUENCE [LARGE SCALE GENOMIC DNA]</scope>
    <source>
        <strain evidence="2 3">MPMI6</strain>
    </source>
</reference>
<comment type="caution">
    <text evidence="2">The sequence shown here is derived from an EMBL/GenBank/DDBJ whole genome shotgun (WGS) entry which is preliminary data.</text>
</comment>
<protein>
    <submittedName>
        <fullName evidence="2">GNAT family N-acetyltransferase</fullName>
    </submittedName>
</protein>
<dbReference type="Pfam" id="PF13480">
    <property type="entry name" value="Acetyltransf_6"/>
    <property type="match status" value="1"/>
</dbReference>
<evidence type="ECO:0000313" key="3">
    <source>
        <dbReference type="Proteomes" id="UP000823521"/>
    </source>
</evidence>
<dbReference type="PANTHER" id="PTHR36174:SF1">
    <property type="entry name" value="LIPID II:GLYCINE GLYCYLTRANSFERASE"/>
    <property type="match status" value="1"/>
</dbReference>
<dbReference type="InterPro" id="IPR016181">
    <property type="entry name" value="Acyl_CoA_acyltransferase"/>
</dbReference>